<dbReference type="GO" id="GO:0019159">
    <property type="term" value="F:nicotinamide-nucleotide amidase activity"/>
    <property type="evidence" value="ECO:0007669"/>
    <property type="project" value="UniProtKB-EC"/>
</dbReference>
<dbReference type="Gene3D" id="3.90.950.20">
    <property type="entry name" value="CinA-like"/>
    <property type="match status" value="1"/>
</dbReference>
<dbReference type="InterPro" id="IPR036653">
    <property type="entry name" value="CinA-like_C"/>
</dbReference>
<dbReference type="SUPFAM" id="SSF142433">
    <property type="entry name" value="CinA-like"/>
    <property type="match status" value="1"/>
</dbReference>
<dbReference type="EMBL" id="VSSQ01052732">
    <property type="protein sequence ID" value="MPN06793.1"/>
    <property type="molecule type" value="Genomic_DNA"/>
</dbReference>
<reference evidence="2" key="1">
    <citation type="submission" date="2019-08" db="EMBL/GenBank/DDBJ databases">
        <authorList>
            <person name="Kucharzyk K."/>
            <person name="Murdoch R.W."/>
            <person name="Higgins S."/>
            <person name="Loffler F."/>
        </authorList>
    </citation>
    <scope>NUCLEOTIDE SEQUENCE</scope>
</reference>
<evidence type="ECO:0000313" key="2">
    <source>
        <dbReference type="EMBL" id="MPN06793.1"/>
    </source>
</evidence>
<dbReference type="InterPro" id="IPR008136">
    <property type="entry name" value="CinA_C"/>
</dbReference>
<sequence>MAKGALRVLGSDLAVAVTGVAGPETDDRGNQPGLVYVALADREGCIVREIKAGRGRGRVRTMGASYALDLVRRKLTDQLL</sequence>
<organism evidence="2">
    <name type="scientific">bioreactor metagenome</name>
    <dbReference type="NCBI Taxonomy" id="1076179"/>
    <lineage>
        <taxon>unclassified sequences</taxon>
        <taxon>metagenomes</taxon>
        <taxon>ecological metagenomes</taxon>
    </lineage>
</organism>
<gene>
    <name evidence="2" type="primary">pncC_17</name>
    <name evidence="2" type="ORF">SDC9_154050</name>
</gene>
<evidence type="ECO:0000259" key="1">
    <source>
        <dbReference type="Pfam" id="PF02464"/>
    </source>
</evidence>
<feature type="domain" description="CinA C-terminal" evidence="1">
    <location>
        <begin position="1"/>
        <end position="74"/>
    </location>
</feature>
<dbReference type="Pfam" id="PF02464">
    <property type="entry name" value="CinA"/>
    <property type="match status" value="1"/>
</dbReference>
<accession>A0A645F2B4</accession>
<protein>
    <submittedName>
        <fullName evidence="2">Nicotinamide-nucleotide amidohydrolase PncC</fullName>
        <ecNumber evidence="2">3.5.1.42</ecNumber>
    </submittedName>
</protein>
<dbReference type="EC" id="3.5.1.42" evidence="2"/>
<proteinExistence type="predicted"/>
<comment type="caution">
    <text evidence="2">The sequence shown here is derived from an EMBL/GenBank/DDBJ whole genome shotgun (WGS) entry which is preliminary data.</text>
</comment>
<name>A0A645F2B4_9ZZZZ</name>
<dbReference type="AlphaFoldDB" id="A0A645F2B4"/>
<keyword evidence="2" id="KW-0378">Hydrolase</keyword>